<dbReference type="AlphaFoldDB" id="A0ABD1LNP2"/>
<name>A0ABD1LNP2_9FABA</name>
<reference evidence="2 3" key="1">
    <citation type="submission" date="2024-08" db="EMBL/GenBank/DDBJ databases">
        <title>Insights into the chromosomal genome structure of Flemingia macrophylla.</title>
        <authorList>
            <person name="Ding Y."/>
            <person name="Zhao Y."/>
            <person name="Bi W."/>
            <person name="Wu M."/>
            <person name="Zhao G."/>
            <person name="Gong Y."/>
            <person name="Li W."/>
            <person name="Zhang P."/>
        </authorList>
    </citation>
    <scope>NUCLEOTIDE SEQUENCE [LARGE SCALE GENOMIC DNA]</scope>
    <source>
        <strain evidence="2">DYQJB</strain>
        <tissue evidence="2">Leaf</tissue>
    </source>
</reference>
<accession>A0ABD1LNP2</accession>
<dbReference type="Proteomes" id="UP001603857">
    <property type="component" value="Unassembled WGS sequence"/>
</dbReference>
<comment type="caution">
    <text evidence="2">The sequence shown here is derived from an EMBL/GenBank/DDBJ whole genome shotgun (WGS) entry which is preliminary data.</text>
</comment>
<proteinExistence type="predicted"/>
<feature type="region of interest" description="Disordered" evidence="1">
    <location>
        <begin position="1"/>
        <end position="24"/>
    </location>
</feature>
<evidence type="ECO:0000313" key="2">
    <source>
        <dbReference type="EMBL" id="KAL2325135.1"/>
    </source>
</evidence>
<organism evidence="2 3">
    <name type="scientific">Flemingia macrophylla</name>
    <dbReference type="NCBI Taxonomy" id="520843"/>
    <lineage>
        <taxon>Eukaryota</taxon>
        <taxon>Viridiplantae</taxon>
        <taxon>Streptophyta</taxon>
        <taxon>Embryophyta</taxon>
        <taxon>Tracheophyta</taxon>
        <taxon>Spermatophyta</taxon>
        <taxon>Magnoliopsida</taxon>
        <taxon>eudicotyledons</taxon>
        <taxon>Gunneridae</taxon>
        <taxon>Pentapetalae</taxon>
        <taxon>rosids</taxon>
        <taxon>fabids</taxon>
        <taxon>Fabales</taxon>
        <taxon>Fabaceae</taxon>
        <taxon>Papilionoideae</taxon>
        <taxon>50 kb inversion clade</taxon>
        <taxon>NPAAA clade</taxon>
        <taxon>indigoferoid/millettioid clade</taxon>
        <taxon>Phaseoleae</taxon>
        <taxon>Flemingia</taxon>
    </lineage>
</organism>
<gene>
    <name evidence="2" type="ORF">Fmac_024193</name>
</gene>
<sequence length="176" mass="19677">MKHLPHTNRERVAIASTSDNTKPPPTITMLESSSVNDVVASFDSSLPAQTLSLNSTFGPLPRRYYRRNDIAKDCDVEAPIVISVSFSMDSLTMEEIEANVISNVRGSDDSILSEHKGLVETAYWFFLYHDYMNFGITPKIKTLKFKPFKGSELGTVIVISARLVGLVIARQLEFDF</sequence>
<evidence type="ECO:0000313" key="3">
    <source>
        <dbReference type="Proteomes" id="UP001603857"/>
    </source>
</evidence>
<keyword evidence="3" id="KW-1185">Reference proteome</keyword>
<evidence type="ECO:0000256" key="1">
    <source>
        <dbReference type="SAM" id="MobiDB-lite"/>
    </source>
</evidence>
<protein>
    <submittedName>
        <fullName evidence="2">Uncharacterized protein</fullName>
    </submittedName>
</protein>
<dbReference type="EMBL" id="JBGMDY010000008">
    <property type="protein sequence ID" value="KAL2325135.1"/>
    <property type="molecule type" value="Genomic_DNA"/>
</dbReference>